<keyword evidence="2" id="KW-1133">Transmembrane helix</keyword>
<accession>A0ABQ4Q6C6</accession>
<protein>
    <submittedName>
        <fullName evidence="5">Membrane protein</fullName>
    </submittedName>
</protein>
<organism evidence="5 6">
    <name type="scientific">Noviherbaspirillum aridicola</name>
    <dbReference type="NCBI Taxonomy" id="2849687"/>
    <lineage>
        <taxon>Bacteria</taxon>
        <taxon>Pseudomonadati</taxon>
        <taxon>Pseudomonadota</taxon>
        <taxon>Betaproteobacteria</taxon>
        <taxon>Burkholderiales</taxon>
        <taxon>Oxalobacteraceae</taxon>
        <taxon>Noviherbaspirillum</taxon>
    </lineage>
</organism>
<dbReference type="Pfam" id="PF04280">
    <property type="entry name" value="Tim44"/>
    <property type="match status" value="1"/>
</dbReference>
<proteinExistence type="predicted"/>
<feature type="region of interest" description="Disordered" evidence="1">
    <location>
        <begin position="140"/>
        <end position="179"/>
    </location>
</feature>
<keyword evidence="6" id="KW-1185">Reference proteome</keyword>
<feature type="signal peptide" evidence="3">
    <location>
        <begin position="1"/>
        <end position="24"/>
    </location>
</feature>
<evidence type="ECO:0000256" key="2">
    <source>
        <dbReference type="SAM" id="Phobius"/>
    </source>
</evidence>
<dbReference type="Gene3D" id="3.10.450.240">
    <property type="match status" value="1"/>
</dbReference>
<dbReference type="InterPro" id="IPR032710">
    <property type="entry name" value="NTF2-like_dom_sf"/>
</dbReference>
<dbReference type="SUPFAM" id="SSF54427">
    <property type="entry name" value="NTF2-like"/>
    <property type="match status" value="1"/>
</dbReference>
<evidence type="ECO:0000313" key="6">
    <source>
        <dbReference type="Proteomes" id="UP000887222"/>
    </source>
</evidence>
<feature type="compositionally biased region" description="Low complexity" evidence="1">
    <location>
        <begin position="142"/>
        <end position="157"/>
    </location>
</feature>
<evidence type="ECO:0000259" key="4">
    <source>
        <dbReference type="SMART" id="SM00978"/>
    </source>
</evidence>
<dbReference type="EMBL" id="BPMK01000009">
    <property type="protein sequence ID" value="GIZ52360.1"/>
    <property type="molecule type" value="Genomic_DNA"/>
</dbReference>
<reference evidence="5 6" key="1">
    <citation type="journal article" date="2022" name="Int. J. Syst. Evol. Microbiol.">
        <title>Noviherbaspirillum aridicola sp. nov., isolated from an arid soil in Pakistan.</title>
        <authorList>
            <person name="Khan I.U."/>
            <person name="Saqib M."/>
            <person name="Amin A."/>
            <person name="Hussain F."/>
            <person name="Li L."/>
            <person name="Liu Y.H."/>
            <person name="Fang B.Z."/>
            <person name="Ahmed I."/>
            <person name="Li W.J."/>
        </authorList>
    </citation>
    <scope>NUCLEOTIDE SEQUENCE [LARGE SCALE GENOMIC DNA]</scope>
    <source>
        <strain evidence="5 6">NCCP-691</strain>
    </source>
</reference>
<dbReference type="SMART" id="SM00978">
    <property type="entry name" value="Tim44"/>
    <property type="match status" value="1"/>
</dbReference>
<evidence type="ECO:0000256" key="3">
    <source>
        <dbReference type="SAM" id="SignalP"/>
    </source>
</evidence>
<feature type="domain" description="Tim44-like" evidence="4">
    <location>
        <begin position="179"/>
        <end position="310"/>
    </location>
</feature>
<feature type="compositionally biased region" description="Low complexity" evidence="1">
    <location>
        <begin position="52"/>
        <end position="69"/>
    </location>
</feature>
<dbReference type="PANTHER" id="PTHR41542">
    <property type="entry name" value="BLL5807 PROTEIN"/>
    <property type="match status" value="1"/>
</dbReference>
<feature type="compositionally biased region" description="Low complexity" evidence="1">
    <location>
        <begin position="170"/>
        <end position="179"/>
    </location>
</feature>
<dbReference type="RefSeq" id="WP_220808598.1">
    <property type="nucleotide sequence ID" value="NZ_BPMK01000009.1"/>
</dbReference>
<keyword evidence="2" id="KW-0812">Transmembrane</keyword>
<sequence>MKKFLAAMMVAVTAMSVVVTDAQAKRVGGGGSVGKQSQNVSQQSAAPMQNQAAPAAAKPAAPPAAAAPAAKPASPWKGILGGALLGLGLGALLSHLGIGGALASMISTILMVALLAGAAFFIYRMLTKKRDGGAVARSGMQPAWAGPGSTGGASATPEIGSRLEPSAQPAGLQASSFGSSGAQAPAWEVPADFDTAGFLRHSKTYFIRLQAAWDRADVNDLREFTTPEMYAEMKQQLLERGASANHTDVVSLDAELLGIETAGGEYLASVKFTGMIREAENAPAEAFTEVWNLSKPVSGNGGWVLAGIQQLS</sequence>
<comment type="caution">
    <text evidence="5">The sequence shown here is derived from an EMBL/GenBank/DDBJ whole genome shotgun (WGS) entry which is preliminary data.</text>
</comment>
<evidence type="ECO:0000256" key="1">
    <source>
        <dbReference type="SAM" id="MobiDB-lite"/>
    </source>
</evidence>
<dbReference type="PANTHER" id="PTHR41542:SF1">
    <property type="entry name" value="BLL5807 PROTEIN"/>
    <property type="match status" value="1"/>
</dbReference>
<gene>
    <name evidence="5" type="ORF">NCCP691_23740</name>
</gene>
<feature type="compositionally biased region" description="Low complexity" evidence="1">
    <location>
        <begin position="34"/>
        <end position="44"/>
    </location>
</feature>
<feature type="region of interest" description="Disordered" evidence="1">
    <location>
        <begin position="29"/>
        <end position="69"/>
    </location>
</feature>
<feature type="transmembrane region" description="Helical" evidence="2">
    <location>
        <begin position="96"/>
        <end position="123"/>
    </location>
</feature>
<keyword evidence="3" id="KW-0732">Signal</keyword>
<evidence type="ECO:0000313" key="5">
    <source>
        <dbReference type="EMBL" id="GIZ52360.1"/>
    </source>
</evidence>
<feature type="chain" id="PRO_5046181088" evidence="3">
    <location>
        <begin position="25"/>
        <end position="312"/>
    </location>
</feature>
<keyword evidence="2" id="KW-0472">Membrane</keyword>
<name>A0ABQ4Q6C6_9BURK</name>
<dbReference type="Proteomes" id="UP000887222">
    <property type="component" value="Unassembled WGS sequence"/>
</dbReference>
<dbReference type="InterPro" id="IPR007379">
    <property type="entry name" value="Tim44-like_dom"/>
</dbReference>